<dbReference type="GO" id="GO:0016042">
    <property type="term" value="P:lipid catabolic process"/>
    <property type="evidence" value="ECO:0007669"/>
    <property type="project" value="UniProtKB-UniRule"/>
</dbReference>
<dbReference type="Pfam" id="PF19890">
    <property type="entry name" value="DUF6363"/>
    <property type="match status" value="1"/>
</dbReference>
<feature type="active site" description="Proton acceptor" evidence="2">
    <location>
        <position position="160"/>
    </location>
</feature>
<dbReference type="GO" id="GO:0016787">
    <property type="term" value="F:hydrolase activity"/>
    <property type="evidence" value="ECO:0007669"/>
    <property type="project" value="UniProtKB-UniRule"/>
</dbReference>
<dbReference type="Proteomes" id="UP000824072">
    <property type="component" value="Unassembled WGS sequence"/>
</dbReference>
<feature type="short sequence motif" description="DGA/G" evidence="2">
    <location>
        <begin position="160"/>
        <end position="162"/>
    </location>
</feature>
<dbReference type="AlphaFoldDB" id="A0A9D1IEN3"/>
<dbReference type="InterPro" id="IPR016035">
    <property type="entry name" value="Acyl_Trfase/lysoPLipase"/>
</dbReference>
<comment type="caution">
    <text evidence="2">Lacks conserved residue(s) required for the propagation of feature annotation.</text>
</comment>
<dbReference type="Gene3D" id="3.40.1090.10">
    <property type="entry name" value="Cytosolic phospholipase A2 catalytic domain"/>
    <property type="match status" value="1"/>
</dbReference>
<evidence type="ECO:0000259" key="3">
    <source>
        <dbReference type="PROSITE" id="PS51635"/>
    </source>
</evidence>
<evidence type="ECO:0000313" key="4">
    <source>
        <dbReference type="EMBL" id="HIU34657.1"/>
    </source>
</evidence>
<dbReference type="EMBL" id="DVMU01000192">
    <property type="protein sequence ID" value="HIU34657.1"/>
    <property type="molecule type" value="Genomic_DNA"/>
</dbReference>
<gene>
    <name evidence="4" type="ORF">IAB02_08845</name>
</gene>
<feature type="active site" description="Nucleophile" evidence="2">
    <location>
        <position position="37"/>
    </location>
</feature>
<evidence type="ECO:0000313" key="5">
    <source>
        <dbReference type="Proteomes" id="UP000824072"/>
    </source>
</evidence>
<accession>A0A9D1IEN3</accession>
<protein>
    <submittedName>
        <fullName evidence="4">Patatin family protein</fullName>
    </submittedName>
</protein>
<keyword evidence="1 2" id="KW-0443">Lipid metabolism</keyword>
<keyword evidence="2" id="KW-0442">Lipid degradation</keyword>
<reference evidence="4" key="1">
    <citation type="submission" date="2020-10" db="EMBL/GenBank/DDBJ databases">
        <authorList>
            <person name="Gilroy R."/>
        </authorList>
    </citation>
    <scope>NUCLEOTIDE SEQUENCE</scope>
    <source>
        <strain evidence="4">ChiHcec3-11533</strain>
    </source>
</reference>
<dbReference type="CDD" id="cd07208">
    <property type="entry name" value="Pat_hypo_Ecoli_yjju_like"/>
    <property type="match status" value="1"/>
</dbReference>
<organism evidence="4 5">
    <name type="scientific">Candidatus Pullichristensenella excrementigallinarum</name>
    <dbReference type="NCBI Taxonomy" id="2840907"/>
    <lineage>
        <taxon>Bacteria</taxon>
        <taxon>Bacillati</taxon>
        <taxon>Bacillota</taxon>
        <taxon>Clostridia</taxon>
        <taxon>Candidatus Pullichristensenella</taxon>
    </lineage>
</organism>
<evidence type="ECO:0000256" key="1">
    <source>
        <dbReference type="ARBA" id="ARBA00023098"/>
    </source>
</evidence>
<dbReference type="PROSITE" id="PS51635">
    <property type="entry name" value="PNPLA"/>
    <property type="match status" value="1"/>
</dbReference>
<sequence>MIGIVDVGGGLRDIYGAGIFDRCIEEKMTFDYCLGVSAGSANIASFLAGQRGRNFRFYVEYSRRREYMSARNFLRKRAYIDLDYVYSTLANSDGEDPLDYPALRDNPAKMKIVVTDAVTGGPIYFDKSDLCQDNYDVLKLSSNLPGICPAYPFRGGMYYDGGLSDPVPVERALADGCERVAVILTRPREFVRTIGKDRYFALAVRRKYPKTAQSLLKRYEVYNRQVEFAKRLEREGRALILAPDNLFGVDTLKRDPENLKALYQKGYEDAEKLREFLR</sequence>
<proteinExistence type="predicted"/>
<dbReference type="SUPFAM" id="SSF52151">
    <property type="entry name" value="FabD/lysophospholipase-like"/>
    <property type="match status" value="1"/>
</dbReference>
<comment type="caution">
    <text evidence="4">The sequence shown here is derived from an EMBL/GenBank/DDBJ whole genome shotgun (WGS) entry which is preliminary data.</text>
</comment>
<evidence type="ECO:0000256" key="2">
    <source>
        <dbReference type="PROSITE-ProRule" id="PRU01161"/>
    </source>
</evidence>
<feature type="short sequence motif" description="GXSXG" evidence="2">
    <location>
        <begin position="35"/>
        <end position="39"/>
    </location>
</feature>
<reference evidence="4" key="2">
    <citation type="journal article" date="2021" name="PeerJ">
        <title>Extensive microbial diversity within the chicken gut microbiome revealed by metagenomics and culture.</title>
        <authorList>
            <person name="Gilroy R."/>
            <person name="Ravi A."/>
            <person name="Getino M."/>
            <person name="Pursley I."/>
            <person name="Horton D.L."/>
            <person name="Alikhan N.F."/>
            <person name="Baker D."/>
            <person name="Gharbi K."/>
            <person name="Hall N."/>
            <person name="Watson M."/>
            <person name="Adriaenssens E.M."/>
            <person name="Foster-Nyarko E."/>
            <person name="Jarju S."/>
            <person name="Secka A."/>
            <person name="Antonio M."/>
            <person name="Oren A."/>
            <person name="Chaudhuri R.R."/>
            <person name="La Ragione R."/>
            <person name="Hildebrand F."/>
            <person name="Pallen M.J."/>
        </authorList>
    </citation>
    <scope>NUCLEOTIDE SEQUENCE</scope>
    <source>
        <strain evidence="4">ChiHcec3-11533</strain>
    </source>
</reference>
<keyword evidence="2" id="KW-0378">Hydrolase</keyword>
<name>A0A9D1IEN3_9FIRM</name>
<dbReference type="InterPro" id="IPR002641">
    <property type="entry name" value="PNPLA_dom"/>
</dbReference>
<dbReference type="InterPro" id="IPR037483">
    <property type="entry name" value="YjjU-like"/>
</dbReference>
<feature type="domain" description="PNPLA" evidence="3">
    <location>
        <begin position="4"/>
        <end position="173"/>
    </location>
</feature>
<dbReference type="InterPro" id="IPR045943">
    <property type="entry name" value="DUF6363"/>
</dbReference>
<dbReference type="Pfam" id="PF01734">
    <property type="entry name" value="Patatin"/>
    <property type="match status" value="1"/>
</dbReference>